<dbReference type="InterPro" id="IPR036322">
    <property type="entry name" value="WD40_repeat_dom_sf"/>
</dbReference>
<protein>
    <recommendedName>
        <fullName evidence="9">Enhancer of mRNA-decapping protein 4 C-terminal domain-containing protein</fullName>
    </recommendedName>
</protein>
<gene>
    <name evidence="10" type="ORF">CHLNCDRAFT_54673</name>
</gene>
<evidence type="ECO:0000256" key="7">
    <source>
        <dbReference type="SAM" id="Coils"/>
    </source>
</evidence>
<dbReference type="PANTHER" id="PTHR15598">
    <property type="entry name" value="ENHANCER OF MRNA-DECAPPING PROTEIN 4"/>
    <property type="match status" value="1"/>
</dbReference>
<dbReference type="GeneID" id="17351523"/>
<accession>E1ZQ19</accession>
<sequence>MAVPGAGLLALLRKRTASKFEARSSAVHALEHAVAAGTVAEAARPQAQGRRIPPGPRYTYDVDTHVPHEAQPQLPVTPVTLINTDYALHHWRQIAVGPSYICYGLKQGHIRVLSRHSAVRALLKGHTKPLTDLQFAAASPDAGHDSGSSSASSAFNEVLLASGGHDGQLFVWHLQLDEDNATIRETQQLHASFASAAGVSGDVLLSWHAPSRRVLAVGVGGKVLLVSVPADGGMEQLEFDLDDNSTPDATVLPDWSGEAVTCLAFSPDGQLLAAGGAAGSVLVWQLQSLSAAGPGGSSSLVATHSVAILAAADNGTAAGAAVGAVCWLPMPQGWALVTGNRNNAALQLWHSVSLEGSWKLLQTLQFEGKSGQQEFYSHVDVVPAQQLVVLADTARKAIYTLHYSGSGADLQFDYVARFGVAVPILSFTALWNPAGGEQGDSPLVELNCVQTTAVQQYSLDPALCYAAPDVSPEPQEHGVVRRSSLLERHGQDLSIKPQPSTAVPMPSEALASGTPRNSCVAAAGIAPPAAVAAAERAAEPVAADASEARAADAAPAPLLEPSIEGVVPLLASIPPLPPADAPESPQPRASGLLLAASCPPAHAFACSSSATTSRNSASGSTDAGQWGGPAQPQPQHVLQRRIVNAAALPPPSAAREATGDEGQVALPPSPAPPATAVASTQDAAVAAAVLEQMGGVHKKFVGHVSLMYRELLKAMKAELGVQTAQQQQATAQLLAAAMEAQKQQIEAERAAVLAEERANIERLLTAISATLNQDLPSKLAEAVRGEVDGMVDGLAAALVPAVQTALATSLPKDLAGAVKSAGLDKALAPAVAAGLGKPLQEAFRTAFTKQLVPAFEGATQSMFQQINTTFTAGFEQHLQASNSALAASLQAQQQLLRAHPATTVDVRGELSSLLRAGEYEQAFSRALGLQDVSTVGWLASQTDAASVLGCDPCPLSQGILLSLVQQLSADLQSNLGVKLAWIREAALLINPADPMLARHLRPVLEGVYAALQAAAGRLQGAEANSCRLAMHAFNRLFNLV</sequence>
<dbReference type="InterPro" id="IPR049404">
    <property type="entry name" value="EDC4_C"/>
</dbReference>
<dbReference type="InterPro" id="IPR044938">
    <property type="entry name" value="EDC4_C_sf"/>
</dbReference>
<dbReference type="SMART" id="SM00320">
    <property type="entry name" value="WD40"/>
    <property type="match status" value="2"/>
</dbReference>
<dbReference type="OMA" id="TREHMGT"/>
<feature type="coiled-coil region" evidence="7">
    <location>
        <begin position="728"/>
        <end position="773"/>
    </location>
</feature>
<feature type="repeat" description="WD" evidence="6">
    <location>
        <begin position="260"/>
        <end position="288"/>
    </location>
</feature>
<comment type="subcellular location">
    <subcellularLocation>
        <location evidence="1">Cytoplasm</location>
        <location evidence="1">P-body</location>
    </subcellularLocation>
</comment>
<evidence type="ECO:0000313" key="11">
    <source>
        <dbReference type="Proteomes" id="UP000008141"/>
    </source>
</evidence>
<dbReference type="Pfam" id="PF21289">
    <property type="entry name" value="EDC4_C"/>
    <property type="match status" value="1"/>
</dbReference>
<evidence type="ECO:0000256" key="6">
    <source>
        <dbReference type="PROSITE-ProRule" id="PRU00221"/>
    </source>
</evidence>
<dbReference type="GO" id="GO:0031087">
    <property type="term" value="P:deadenylation-independent decapping of nuclear-transcribed mRNA"/>
    <property type="evidence" value="ECO:0007669"/>
    <property type="project" value="InterPro"/>
</dbReference>
<dbReference type="AlphaFoldDB" id="E1ZQ19"/>
<keyword evidence="11" id="KW-1185">Reference proteome</keyword>
<dbReference type="SUPFAM" id="SSF50978">
    <property type="entry name" value="WD40 repeat-like"/>
    <property type="match status" value="1"/>
</dbReference>
<feature type="region of interest" description="Disordered" evidence="8">
    <location>
        <begin position="492"/>
        <end position="513"/>
    </location>
</feature>
<dbReference type="RefSeq" id="XP_005844180.1">
    <property type="nucleotide sequence ID" value="XM_005844118.1"/>
</dbReference>
<dbReference type="PANTHER" id="PTHR15598:SF5">
    <property type="entry name" value="ENHANCER OF MRNA-DECAPPING PROTEIN 4"/>
    <property type="match status" value="1"/>
</dbReference>
<dbReference type="Pfam" id="PF00400">
    <property type="entry name" value="WD40"/>
    <property type="match status" value="2"/>
</dbReference>
<dbReference type="STRING" id="554065.E1ZQ19"/>
<evidence type="ECO:0000256" key="8">
    <source>
        <dbReference type="SAM" id="MobiDB-lite"/>
    </source>
</evidence>
<name>E1ZQ19_CHLVA</name>
<feature type="region of interest" description="Disordered" evidence="8">
    <location>
        <begin position="611"/>
        <end position="634"/>
    </location>
</feature>
<dbReference type="eggNOG" id="KOG1916">
    <property type="taxonomic scope" value="Eukaryota"/>
</dbReference>
<dbReference type="Gene3D" id="2.130.10.10">
    <property type="entry name" value="YVTN repeat-like/Quinoprotein amine dehydrogenase"/>
    <property type="match status" value="1"/>
</dbReference>
<dbReference type="InterPro" id="IPR001680">
    <property type="entry name" value="WD40_rpt"/>
</dbReference>
<evidence type="ECO:0000256" key="3">
    <source>
        <dbReference type="ARBA" id="ARBA00022490"/>
    </source>
</evidence>
<keyword evidence="7" id="KW-0175">Coiled coil</keyword>
<organism evidence="11">
    <name type="scientific">Chlorella variabilis</name>
    <name type="common">Green alga</name>
    <dbReference type="NCBI Taxonomy" id="554065"/>
    <lineage>
        <taxon>Eukaryota</taxon>
        <taxon>Viridiplantae</taxon>
        <taxon>Chlorophyta</taxon>
        <taxon>core chlorophytes</taxon>
        <taxon>Trebouxiophyceae</taxon>
        <taxon>Chlorellales</taxon>
        <taxon>Chlorellaceae</taxon>
        <taxon>Chlorella clade</taxon>
        <taxon>Chlorella</taxon>
    </lineage>
</organism>
<evidence type="ECO:0000256" key="5">
    <source>
        <dbReference type="ARBA" id="ARBA00022737"/>
    </source>
</evidence>
<dbReference type="Gene3D" id="1.10.220.100">
    <property type="entry name" value="conserved c-terminal region of ge- 1"/>
    <property type="match status" value="1"/>
</dbReference>
<dbReference type="GO" id="GO:0000932">
    <property type="term" value="C:P-body"/>
    <property type="evidence" value="ECO:0007669"/>
    <property type="project" value="UniProtKB-SubCell"/>
</dbReference>
<dbReference type="InterPro" id="IPR045152">
    <property type="entry name" value="EDC4-like"/>
</dbReference>
<dbReference type="FunCoup" id="E1ZQ19">
    <property type="interactions" value="1843"/>
</dbReference>
<evidence type="ECO:0000256" key="2">
    <source>
        <dbReference type="ARBA" id="ARBA00009639"/>
    </source>
</evidence>
<keyword evidence="4 6" id="KW-0853">WD repeat</keyword>
<keyword evidence="5" id="KW-0677">Repeat</keyword>
<proteinExistence type="inferred from homology"/>
<dbReference type="OrthoDB" id="512737at2759"/>
<comment type="similarity">
    <text evidence="2">Belongs to the WD repeat EDC4 family.</text>
</comment>
<evidence type="ECO:0000256" key="1">
    <source>
        <dbReference type="ARBA" id="ARBA00004201"/>
    </source>
</evidence>
<dbReference type="Proteomes" id="UP000008141">
    <property type="component" value="Unassembled WGS sequence"/>
</dbReference>
<evidence type="ECO:0000313" key="10">
    <source>
        <dbReference type="EMBL" id="EFN52078.1"/>
    </source>
</evidence>
<dbReference type="EMBL" id="GL433858">
    <property type="protein sequence ID" value="EFN52078.1"/>
    <property type="molecule type" value="Genomic_DNA"/>
</dbReference>
<feature type="repeat" description="WD" evidence="6">
    <location>
        <begin position="141"/>
        <end position="182"/>
    </location>
</feature>
<evidence type="ECO:0000259" key="9">
    <source>
        <dbReference type="Pfam" id="PF21289"/>
    </source>
</evidence>
<dbReference type="InParanoid" id="E1ZQ19"/>
<dbReference type="InterPro" id="IPR015943">
    <property type="entry name" value="WD40/YVTN_repeat-like_dom_sf"/>
</dbReference>
<dbReference type="PROSITE" id="PS50082">
    <property type="entry name" value="WD_REPEATS_2"/>
    <property type="match status" value="2"/>
</dbReference>
<dbReference type="KEGG" id="cvr:CHLNCDRAFT_54673"/>
<evidence type="ECO:0000256" key="4">
    <source>
        <dbReference type="ARBA" id="ARBA00022574"/>
    </source>
</evidence>
<feature type="domain" description="Enhancer of mRNA-decapping protein 4 C-terminal" evidence="9">
    <location>
        <begin position="911"/>
        <end position="1013"/>
    </location>
</feature>
<keyword evidence="3" id="KW-0963">Cytoplasm</keyword>
<reference evidence="10 11" key="1">
    <citation type="journal article" date="2010" name="Plant Cell">
        <title>The Chlorella variabilis NC64A genome reveals adaptation to photosymbiosis, coevolution with viruses, and cryptic sex.</title>
        <authorList>
            <person name="Blanc G."/>
            <person name="Duncan G."/>
            <person name="Agarkova I."/>
            <person name="Borodovsky M."/>
            <person name="Gurnon J."/>
            <person name="Kuo A."/>
            <person name="Lindquist E."/>
            <person name="Lucas S."/>
            <person name="Pangilinan J."/>
            <person name="Polle J."/>
            <person name="Salamov A."/>
            <person name="Terry A."/>
            <person name="Yamada T."/>
            <person name="Dunigan D.D."/>
            <person name="Grigoriev I.V."/>
            <person name="Claverie J.M."/>
            <person name="Van Etten J.L."/>
        </authorList>
    </citation>
    <scope>NUCLEOTIDE SEQUENCE [LARGE SCALE GENOMIC DNA]</scope>
    <source>
        <strain evidence="10 11">NC64A</strain>
    </source>
</reference>